<protein>
    <submittedName>
        <fullName evidence="1">Uncharacterized protein</fullName>
    </submittedName>
</protein>
<organism evidence="1 2">
    <name type="scientific">Limosilactobacillus reuteri MM4-1A</name>
    <dbReference type="NCBI Taxonomy" id="548485"/>
    <lineage>
        <taxon>Bacteria</taxon>
        <taxon>Bacillati</taxon>
        <taxon>Bacillota</taxon>
        <taxon>Bacilli</taxon>
        <taxon>Lactobacillales</taxon>
        <taxon>Lactobacillaceae</taxon>
        <taxon>Limosilactobacillus</taxon>
    </lineage>
</organism>
<dbReference type="Proteomes" id="UP000004335">
    <property type="component" value="Unassembled WGS sequence"/>
</dbReference>
<sequence length="74" mass="8532">MELKDFLETDDFYNLSNDAKLLYLYLLAYKNTDNLVYCSELICDVLHVNGEEFSQLADAGLIKISEFDEPITVM</sequence>
<reference evidence="1 2" key="1">
    <citation type="submission" date="2011-01" db="EMBL/GenBank/DDBJ databases">
        <authorList>
            <person name="Muzny D."/>
            <person name="Qin X."/>
            <person name="Buhay C."/>
            <person name="Dugan-Rocha S."/>
            <person name="Ding Y."/>
            <person name="Chen G."/>
            <person name="Hawes A."/>
            <person name="Holder M."/>
            <person name="Jhangiani S."/>
            <person name="Johnson A."/>
            <person name="Khan Z."/>
            <person name="Li Z."/>
            <person name="Liu W."/>
            <person name="Liu X."/>
            <person name="Perez L."/>
            <person name="Shen H."/>
            <person name="Wang Q."/>
            <person name="Watt J."/>
            <person name="Xi L."/>
            <person name="Xin Y."/>
            <person name="Zhou J."/>
            <person name="Deng J."/>
            <person name="Jiang H."/>
            <person name="Liu Y."/>
            <person name="Qu J."/>
            <person name="Song X.-Z."/>
            <person name="Zhang L."/>
            <person name="Villasana D."/>
            <person name="Johnson A."/>
            <person name="Liu J."/>
            <person name="Liyanage D."/>
            <person name="Lorensuhewa L."/>
            <person name="Robinson T."/>
            <person name="Song A."/>
            <person name="Song B.-B."/>
            <person name="Dinh H."/>
            <person name="Thornton R."/>
            <person name="Coyle M."/>
            <person name="Francisco L."/>
            <person name="Jackson L."/>
            <person name="Javaid M."/>
            <person name="Korchina V."/>
            <person name="Kovar C."/>
            <person name="Mata R."/>
            <person name="Mathew T."/>
            <person name="Ngo R."/>
            <person name="Nguyen L."/>
            <person name="Nguyen N."/>
            <person name="Okwuonu G."/>
            <person name="Ongeri F."/>
            <person name="Pham C."/>
            <person name="Simmons D."/>
            <person name="Wilczek-Boney K."/>
            <person name="Hale W."/>
            <person name="Jakkamsetti A."/>
            <person name="Pham P."/>
            <person name="Ruth R."/>
            <person name="San Lucas F."/>
            <person name="Warren J."/>
            <person name="Zhang J."/>
            <person name="Zhao Z."/>
            <person name="Zhou C."/>
            <person name="Zhu D."/>
            <person name="Lee S."/>
            <person name="Bess C."/>
            <person name="Blankenburg K."/>
            <person name="Forbes L."/>
            <person name="Fu Q."/>
            <person name="Gubbala S."/>
            <person name="Hirani K."/>
            <person name="Jayaseelan J.C."/>
            <person name="Lara F."/>
            <person name="Munidasa M."/>
            <person name="Palculict T."/>
            <person name="Patil S."/>
            <person name="Pu L.-L."/>
            <person name="Saada N."/>
            <person name="Tang L."/>
            <person name="Weissenberger G."/>
            <person name="Zhu Y."/>
            <person name="Hemphill L."/>
            <person name="Shang Y."/>
            <person name="Youmans B."/>
            <person name="Ayvaz T."/>
            <person name="Ross M."/>
            <person name="Santibanez J."/>
            <person name="Aqrawi P."/>
            <person name="Gross S."/>
            <person name="Joshi V."/>
            <person name="Fowler G."/>
            <person name="Nazareth L."/>
            <person name="Reid J."/>
            <person name="Worley K."/>
            <person name="Petrosino J."/>
            <person name="Highlander S."/>
            <person name="Gibbs R."/>
        </authorList>
    </citation>
    <scope>NUCLEOTIDE SEQUENCE [LARGE SCALE GENOMIC DNA]</scope>
    <source>
        <strain evidence="1 2">MM4-1A</strain>
    </source>
</reference>
<name>A0A828RG50_LIMRT</name>
<dbReference type="RefSeq" id="WP_003667533.1">
    <property type="nucleotide sequence ID" value="NZ_ACGX02000005.1"/>
</dbReference>
<dbReference type="AlphaFoldDB" id="A0A828RG50"/>
<comment type="caution">
    <text evidence="1">The sequence shown here is derived from an EMBL/GenBank/DDBJ whole genome shotgun (WGS) entry which is preliminary data.</text>
</comment>
<proteinExistence type="predicted"/>
<dbReference type="EMBL" id="ACGX02000005">
    <property type="protein sequence ID" value="EGC15637.1"/>
    <property type="molecule type" value="Genomic_DNA"/>
</dbReference>
<accession>A0A828RG50</accession>
<gene>
    <name evidence="1" type="ORF">HMPREF0536_10482</name>
</gene>
<evidence type="ECO:0000313" key="1">
    <source>
        <dbReference type="EMBL" id="EGC15637.1"/>
    </source>
</evidence>
<evidence type="ECO:0000313" key="2">
    <source>
        <dbReference type="Proteomes" id="UP000004335"/>
    </source>
</evidence>